<sequence>MKVQLLKIPSHLIVAGSSWLSKIIIAGVQLASISYLISILGEEKYAIFSLLTGLLVWCSAVDFGIGTGLQNYISECRAKNKSYDAYIKSALHLSFIAIIFFIALF</sequence>
<feature type="non-terminal residue" evidence="8">
    <location>
        <position position="105"/>
    </location>
</feature>
<accession>A0A5T7NJ43</accession>
<dbReference type="PANTHER" id="PTHR30250">
    <property type="entry name" value="PST FAMILY PREDICTED COLANIC ACID TRANSPORTER"/>
    <property type="match status" value="1"/>
</dbReference>
<keyword evidence="4 7" id="KW-1133">Transmembrane helix</keyword>
<comment type="subcellular location">
    <subcellularLocation>
        <location evidence="1">Cell membrane</location>
        <topology evidence="1">Multi-pass membrane protein</topology>
    </subcellularLocation>
</comment>
<evidence type="ECO:0000256" key="4">
    <source>
        <dbReference type="ARBA" id="ARBA00022989"/>
    </source>
</evidence>
<protein>
    <recommendedName>
        <fullName evidence="6">Putative O-antigen transporter</fullName>
    </recommendedName>
</protein>
<dbReference type="EMBL" id="AAGEOC010000028">
    <property type="protein sequence ID" value="EBN0464566.1"/>
    <property type="molecule type" value="Genomic_DNA"/>
</dbReference>
<keyword evidence="3 7" id="KW-0812">Transmembrane</keyword>
<evidence type="ECO:0000256" key="2">
    <source>
        <dbReference type="ARBA" id="ARBA00022475"/>
    </source>
</evidence>
<organism evidence="8">
    <name type="scientific">Salmonella enterica subsp. enterica serovar Heidelberg</name>
    <dbReference type="NCBI Taxonomy" id="611"/>
    <lineage>
        <taxon>Bacteria</taxon>
        <taxon>Pseudomonadati</taxon>
        <taxon>Pseudomonadota</taxon>
        <taxon>Gammaproteobacteria</taxon>
        <taxon>Enterobacterales</taxon>
        <taxon>Enterobacteriaceae</taxon>
        <taxon>Salmonella</taxon>
    </lineage>
</organism>
<gene>
    <name evidence="8" type="ORF">AC330_18030</name>
</gene>
<evidence type="ECO:0000313" key="8">
    <source>
        <dbReference type="EMBL" id="EBN0464566.1"/>
    </source>
</evidence>
<keyword evidence="5 7" id="KW-0472">Membrane</keyword>
<dbReference type="AlphaFoldDB" id="A0A5T7NJ43"/>
<evidence type="ECO:0000256" key="1">
    <source>
        <dbReference type="ARBA" id="ARBA00004651"/>
    </source>
</evidence>
<comment type="caution">
    <text evidence="8">The sequence shown here is derived from an EMBL/GenBank/DDBJ whole genome shotgun (WGS) entry which is preliminary data.</text>
</comment>
<dbReference type="GO" id="GO:0005886">
    <property type="term" value="C:plasma membrane"/>
    <property type="evidence" value="ECO:0007669"/>
    <property type="project" value="UniProtKB-SubCell"/>
</dbReference>
<proteinExistence type="predicted"/>
<dbReference type="InterPro" id="IPR050833">
    <property type="entry name" value="Poly_Biosynth_Transport"/>
</dbReference>
<feature type="transmembrane region" description="Helical" evidence="7">
    <location>
        <begin position="45"/>
        <end position="65"/>
    </location>
</feature>
<keyword evidence="2" id="KW-1003">Cell membrane</keyword>
<reference evidence="8" key="1">
    <citation type="submission" date="2019-07" db="EMBL/GenBank/DDBJ databases">
        <authorList>
            <consortium name="GenomeTrakr network: Whole genome sequencing for foodborne pathogen traceback"/>
        </authorList>
    </citation>
    <scope>NUCLEOTIDE SEQUENCE</scope>
    <source>
        <strain evidence="8">NY-N14645</strain>
    </source>
</reference>
<evidence type="ECO:0000256" key="3">
    <source>
        <dbReference type="ARBA" id="ARBA00022692"/>
    </source>
</evidence>
<evidence type="ECO:0000256" key="7">
    <source>
        <dbReference type="SAM" id="Phobius"/>
    </source>
</evidence>
<dbReference type="PANTHER" id="PTHR30250:SF11">
    <property type="entry name" value="O-ANTIGEN TRANSPORTER-RELATED"/>
    <property type="match status" value="1"/>
</dbReference>
<name>A0A5T7NJ43_SALET</name>
<evidence type="ECO:0000256" key="5">
    <source>
        <dbReference type="ARBA" id="ARBA00023136"/>
    </source>
</evidence>
<evidence type="ECO:0000256" key="6">
    <source>
        <dbReference type="ARBA" id="ARBA00049738"/>
    </source>
</evidence>
<feature type="transmembrane region" description="Helical" evidence="7">
    <location>
        <begin position="12"/>
        <end position="39"/>
    </location>
</feature>
<feature type="transmembrane region" description="Helical" evidence="7">
    <location>
        <begin position="85"/>
        <end position="104"/>
    </location>
</feature>